<feature type="region of interest" description="Disordered" evidence="1">
    <location>
        <begin position="76"/>
        <end position="112"/>
    </location>
</feature>
<dbReference type="EMBL" id="FMJC01000001">
    <property type="protein sequence ID" value="SCM69954.1"/>
    <property type="molecule type" value="Genomic_DNA"/>
</dbReference>
<proteinExistence type="predicted"/>
<accession>A0A212KXD3</accession>
<evidence type="ECO:0000313" key="2">
    <source>
        <dbReference type="EMBL" id="SCM69954.1"/>
    </source>
</evidence>
<name>A0A212KXD3_9BACT</name>
<protein>
    <submittedName>
        <fullName evidence="2">Uncharacterized protein</fullName>
    </submittedName>
</protein>
<sequence>MTTGDSAESCATLETVCSACSKPYLLMKYELAKWLRSMGGQRARLTIITSLMNKLLFLTKFICSYAGDCRDYSVVGQKRPNRSGDDGGEIENFAKDDSEHPAAKHPPTRNRCPWQHNIRREVL</sequence>
<feature type="compositionally biased region" description="Basic and acidic residues" evidence="1">
    <location>
        <begin position="92"/>
        <end position="102"/>
    </location>
</feature>
<dbReference type="AlphaFoldDB" id="A0A212KXD3"/>
<evidence type="ECO:0000256" key="1">
    <source>
        <dbReference type="SAM" id="MobiDB-lite"/>
    </source>
</evidence>
<gene>
    <name evidence="2" type="ORF">KL86DES1_10077</name>
</gene>
<organism evidence="2">
    <name type="scientific">uncultured Desulfovibrio sp</name>
    <dbReference type="NCBI Taxonomy" id="167968"/>
    <lineage>
        <taxon>Bacteria</taxon>
        <taxon>Pseudomonadati</taxon>
        <taxon>Thermodesulfobacteriota</taxon>
        <taxon>Desulfovibrionia</taxon>
        <taxon>Desulfovibrionales</taxon>
        <taxon>Desulfovibrionaceae</taxon>
        <taxon>Desulfovibrio</taxon>
        <taxon>environmental samples</taxon>
    </lineage>
</organism>
<reference evidence="2" key="1">
    <citation type="submission" date="2016-08" db="EMBL/GenBank/DDBJ databases">
        <authorList>
            <person name="Seilhamer J.J."/>
        </authorList>
    </citation>
    <scope>NUCLEOTIDE SEQUENCE</scope>
    <source>
        <strain evidence="2">86-1</strain>
    </source>
</reference>